<feature type="transmembrane region" description="Helical" evidence="9">
    <location>
        <begin position="280"/>
        <end position="300"/>
    </location>
</feature>
<dbReference type="EMBL" id="JANLCK010000008">
    <property type="protein sequence ID" value="MCS5727089.1"/>
    <property type="molecule type" value="Genomic_DNA"/>
</dbReference>
<evidence type="ECO:0000256" key="8">
    <source>
        <dbReference type="ARBA" id="ARBA00038435"/>
    </source>
</evidence>
<feature type="transmembrane region" description="Helical" evidence="9">
    <location>
        <begin position="418"/>
        <end position="439"/>
    </location>
</feature>
<feature type="transmembrane region" description="Helical" evidence="9">
    <location>
        <begin position="451"/>
        <end position="473"/>
    </location>
</feature>
<feature type="transmembrane region" description="Helical" evidence="9">
    <location>
        <begin position="145"/>
        <end position="163"/>
    </location>
</feature>
<feature type="transmembrane region" description="Helical" evidence="9">
    <location>
        <begin position="88"/>
        <end position="107"/>
    </location>
</feature>
<name>A0AA41XF63_9MICO</name>
<proteinExistence type="inferred from homology"/>
<evidence type="ECO:0000256" key="4">
    <source>
        <dbReference type="ARBA" id="ARBA00022475"/>
    </source>
</evidence>
<evidence type="ECO:0000259" key="10">
    <source>
        <dbReference type="Pfam" id="PF03553"/>
    </source>
</evidence>
<keyword evidence="6 9" id="KW-1133">Transmembrane helix</keyword>
<evidence type="ECO:0000256" key="3">
    <source>
        <dbReference type="ARBA" id="ARBA00022449"/>
    </source>
</evidence>
<feature type="domain" description="Na+/H+ antiporter NhaC-like C-terminal" evidence="10">
    <location>
        <begin position="25"/>
        <end position="198"/>
    </location>
</feature>
<evidence type="ECO:0000256" key="1">
    <source>
        <dbReference type="ARBA" id="ARBA00004651"/>
    </source>
</evidence>
<dbReference type="GO" id="GO:0015297">
    <property type="term" value="F:antiporter activity"/>
    <property type="evidence" value="ECO:0007669"/>
    <property type="project" value="UniProtKB-KW"/>
</dbReference>
<sequence length="496" mass="50534">MTDSKAPASEQATAHEPLTFRVGMLGALIAPFVFLIGVIAYFVVFAVFDMNALTASGLAGLIIAALFSRKYSRFWDAVISGVSSRPSVTLLLILLTVSLVSALITATDVSGGFVWLASTLGVSGGVFIAVIFLMACAISMSTGTSIGTLFTAFPIFYPAGVLLGADPLLLAGAILSGALFGDSLAPISDSTIVSASTQRYRRKVGTAEIGGVVRSRAKFALPAAAVSAILFLVIGSAVSPGTDMSAADIVDATGAGPLPLIMLVPIALLLFTAFWKRDIFLATTVGLIAGTVLGLVTGLLDFSDIISANDDGTPGGFLVAGVGDIIPLIGLGIVIFGMIGVLQEAGVFDAIVNAASRSAFARTPRGAEVVIGLGALATATVFAGVNGPSMIMFGPVADRIGAAAGLHPYRRANVMEGFTLGLGSVVPIVSSFLLIASLLTQGHEGVPEVAAPAIFLGAFYPLALTLVIAISVLTGWGRRFEGEGGAESRTPVPPVD</sequence>
<keyword evidence="12" id="KW-1185">Reference proteome</keyword>
<evidence type="ECO:0000313" key="12">
    <source>
        <dbReference type="Proteomes" id="UP001165587"/>
    </source>
</evidence>
<comment type="subcellular location">
    <subcellularLocation>
        <location evidence="1">Cell membrane</location>
        <topology evidence="1">Multi-pass membrane protein</topology>
    </subcellularLocation>
</comment>
<dbReference type="Proteomes" id="UP001165587">
    <property type="component" value="Unassembled WGS sequence"/>
</dbReference>
<protein>
    <submittedName>
        <fullName evidence="11">Na+/H+ antiporter NhaC family protein</fullName>
    </submittedName>
</protein>
<evidence type="ECO:0000256" key="5">
    <source>
        <dbReference type="ARBA" id="ARBA00022692"/>
    </source>
</evidence>
<keyword evidence="7 9" id="KW-0472">Membrane</keyword>
<feature type="transmembrane region" description="Helical" evidence="9">
    <location>
        <begin position="258"/>
        <end position="275"/>
    </location>
</feature>
<dbReference type="InterPro" id="IPR052180">
    <property type="entry name" value="NhaC_Na-H+_Antiporter"/>
</dbReference>
<evidence type="ECO:0000256" key="2">
    <source>
        <dbReference type="ARBA" id="ARBA00022448"/>
    </source>
</evidence>
<feature type="transmembrane region" description="Helical" evidence="9">
    <location>
        <begin position="219"/>
        <end position="238"/>
    </location>
</feature>
<feature type="transmembrane region" description="Helical" evidence="9">
    <location>
        <begin position="20"/>
        <end position="44"/>
    </location>
</feature>
<dbReference type="RefSeq" id="WP_259530059.1">
    <property type="nucleotide sequence ID" value="NZ_JANLCK010000008.1"/>
</dbReference>
<dbReference type="PANTHER" id="PTHR33451:SF5">
    <property type="entry name" value="NA+_H+ ANTIPORTER"/>
    <property type="match status" value="1"/>
</dbReference>
<keyword evidence="5 9" id="KW-0812">Transmembrane</keyword>
<evidence type="ECO:0000313" key="11">
    <source>
        <dbReference type="EMBL" id="MCS5727089.1"/>
    </source>
</evidence>
<reference evidence="11" key="1">
    <citation type="submission" date="2022-08" db="EMBL/GenBank/DDBJ databases">
        <authorList>
            <person name="Deng Y."/>
            <person name="Han X.-F."/>
            <person name="Zhang Y.-Q."/>
        </authorList>
    </citation>
    <scope>NUCLEOTIDE SEQUENCE</scope>
    <source>
        <strain evidence="11">CPCC 203407</strain>
    </source>
</reference>
<dbReference type="GO" id="GO:0005886">
    <property type="term" value="C:plasma membrane"/>
    <property type="evidence" value="ECO:0007669"/>
    <property type="project" value="UniProtKB-SubCell"/>
</dbReference>
<feature type="transmembrane region" description="Helical" evidence="9">
    <location>
        <begin position="169"/>
        <end position="193"/>
    </location>
</feature>
<keyword evidence="3" id="KW-0050">Antiport</keyword>
<dbReference type="InterPro" id="IPR018461">
    <property type="entry name" value="Na/H_Antiport_NhaC-like_C"/>
</dbReference>
<dbReference type="PANTHER" id="PTHR33451">
    <property type="entry name" value="MALATE-2H(+)/NA(+)-LACTATE ANTIPORTER"/>
    <property type="match status" value="1"/>
</dbReference>
<evidence type="ECO:0000256" key="6">
    <source>
        <dbReference type="ARBA" id="ARBA00022989"/>
    </source>
</evidence>
<comment type="caution">
    <text evidence="11">The sequence shown here is derived from an EMBL/GenBank/DDBJ whole genome shotgun (WGS) entry which is preliminary data.</text>
</comment>
<evidence type="ECO:0000256" key="9">
    <source>
        <dbReference type="SAM" id="Phobius"/>
    </source>
</evidence>
<comment type="similarity">
    <text evidence="8">Belongs to the NhaC Na(+)/H(+) (TC 2.A.35) antiporter family.</text>
</comment>
<dbReference type="AlphaFoldDB" id="A0AA41XF63"/>
<evidence type="ECO:0000256" key="7">
    <source>
        <dbReference type="ARBA" id="ARBA00023136"/>
    </source>
</evidence>
<gene>
    <name evidence="11" type="ORF">N1028_14410</name>
</gene>
<feature type="transmembrane region" description="Helical" evidence="9">
    <location>
        <begin position="50"/>
        <end position="67"/>
    </location>
</feature>
<organism evidence="11 12">
    <name type="scientific">Herbiconiux oxytropis</name>
    <dbReference type="NCBI Taxonomy" id="2970915"/>
    <lineage>
        <taxon>Bacteria</taxon>
        <taxon>Bacillati</taxon>
        <taxon>Actinomycetota</taxon>
        <taxon>Actinomycetes</taxon>
        <taxon>Micrococcales</taxon>
        <taxon>Microbacteriaceae</taxon>
        <taxon>Herbiconiux</taxon>
    </lineage>
</organism>
<keyword evidence="2" id="KW-0813">Transport</keyword>
<accession>A0AA41XF63</accession>
<feature type="transmembrane region" description="Helical" evidence="9">
    <location>
        <begin position="320"/>
        <end position="342"/>
    </location>
</feature>
<keyword evidence="4" id="KW-1003">Cell membrane</keyword>
<dbReference type="Pfam" id="PF03553">
    <property type="entry name" value="Na_H_antiporter"/>
    <property type="match status" value="1"/>
</dbReference>
<feature type="transmembrane region" description="Helical" evidence="9">
    <location>
        <begin position="113"/>
        <end position="138"/>
    </location>
</feature>